<dbReference type="GO" id="GO:0005829">
    <property type="term" value="C:cytosol"/>
    <property type="evidence" value="ECO:0007669"/>
    <property type="project" value="TreeGrafter"/>
</dbReference>
<feature type="binding site" evidence="9">
    <location>
        <begin position="212"/>
        <end position="216"/>
    </location>
    <ligand>
        <name>ATP</name>
        <dbReference type="ChEBI" id="CHEBI:30616"/>
    </ligand>
</feature>
<sequence length="402" mass="43731">MSNATLVINAGSSSIKFAVFSLAENTVSLHMIYRGEIVGIGYRPHFTVHDCTGEIVSVAKQSLITENIRSHADAFFVLFDWINHSLSEFLFIAVGHRVVHGGEKYSIPVVVSEEILCNLKEFIPLAPLHQPYEIAAIETLTQQQPEMRQVACFDTAFHRTQPIIAQQFSLPREFRQQGILKYGFHGLSYEYIASVLPEYLGSAAEGRVIVAHLGHGASMCAMKARRSVATTMTFSPLDGLPMGTRCGAIDPAVVLYLMKEKGMDIDAVADLLNYRSGLLGVSGISGDMRELLANDNPHAAEAIDLFVYCAGRELGSLAAALGGLDALVFTAGIGEHSVVIRERICREAAWLGIRVDETANAANNSRISTMDSSVSAWMIPTNEELIIAEHTIRVIGGNLHCG</sequence>
<dbReference type="InterPro" id="IPR000890">
    <property type="entry name" value="Aliphatic_acid_kin_short-chain"/>
</dbReference>
<keyword evidence="5 9" id="KW-0547">Nucleotide-binding</keyword>
<name>A0A2P7NSN4_9PROT</name>
<dbReference type="PANTHER" id="PTHR21060:SF21">
    <property type="entry name" value="ACETATE KINASE"/>
    <property type="match status" value="1"/>
</dbReference>
<dbReference type="EC" id="2.7.2.1" evidence="9"/>
<dbReference type="AlphaFoldDB" id="A0A2P7NSN4"/>
<dbReference type="GO" id="GO:0006085">
    <property type="term" value="P:acetyl-CoA biosynthetic process"/>
    <property type="evidence" value="ECO:0007669"/>
    <property type="project" value="UniProtKB-UniRule"/>
</dbReference>
<keyword evidence="8 9" id="KW-0460">Magnesium</keyword>
<dbReference type="SUPFAM" id="SSF53067">
    <property type="entry name" value="Actin-like ATPase domain"/>
    <property type="match status" value="2"/>
</dbReference>
<feature type="binding site" evidence="9">
    <location>
        <position position="97"/>
    </location>
    <ligand>
        <name>substrate</name>
    </ligand>
</feature>
<evidence type="ECO:0000256" key="9">
    <source>
        <dbReference type="HAMAP-Rule" id="MF_00020"/>
    </source>
</evidence>
<comment type="subunit">
    <text evidence="9">Homodimer.</text>
</comment>
<feature type="binding site" evidence="9">
    <location>
        <begin position="287"/>
        <end position="289"/>
    </location>
    <ligand>
        <name>ATP</name>
        <dbReference type="ChEBI" id="CHEBI:30616"/>
    </ligand>
</feature>
<dbReference type="UniPathway" id="UPA00340">
    <property type="reaction ID" value="UER00458"/>
</dbReference>
<keyword evidence="3 9" id="KW-0808">Transferase</keyword>
<reference evidence="11 12" key="1">
    <citation type="submission" date="2018-03" db="EMBL/GenBank/DDBJ databases">
        <title>Draft genome of Nitrosomonas supralitoralis APG5.</title>
        <authorList>
            <person name="Urakawa H."/>
            <person name="Lopez J.V."/>
        </authorList>
    </citation>
    <scope>NUCLEOTIDE SEQUENCE [LARGE SCALE GENOMIC DNA]</scope>
    <source>
        <strain evidence="11 12">APG5</strain>
    </source>
</reference>
<evidence type="ECO:0000256" key="8">
    <source>
        <dbReference type="ARBA" id="ARBA00022842"/>
    </source>
</evidence>
<dbReference type="GO" id="GO:0000287">
    <property type="term" value="F:magnesium ion binding"/>
    <property type="evidence" value="ECO:0007669"/>
    <property type="project" value="UniProtKB-UniRule"/>
</dbReference>
<dbReference type="OrthoDB" id="9802453at2"/>
<dbReference type="Gene3D" id="3.30.420.40">
    <property type="match status" value="2"/>
</dbReference>
<keyword evidence="7 9" id="KW-0067">ATP-binding</keyword>
<dbReference type="PANTHER" id="PTHR21060">
    <property type="entry name" value="ACETATE KINASE"/>
    <property type="match status" value="1"/>
</dbReference>
<dbReference type="InterPro" id="IPR023865">
    <property type="entry name" value="Aliphatic_acid_kinase_CS"/>
</dbReference>
<organism evidence="11 12">
    <name type="scientific">Nitrosomonas supralitoralis</name>
    <dbReference type="NCBI Taxonomy" id="2116706"/>
    <lineage>
        <taxon>Bacteria</taxon>
        <taxon>Pseudomonadati</taxon>
        <taxon>Pseudomonadota</taxon>
        <taxon>Betaproteobacteria</taxon>
        <taxon>Nitrosomonadales</taxon>
        <taxon>Nitrosomonadaceae</taxon>
        <taxon>Nitrosomonas</taxon>
    </lineage>
</organism>
<evidence type="ECO:0000256" key="10">
    <source>
        <dbReference type="RuleBase" id="RU003835"/>
    </source>
</evidence>
<keyword evidence="6 9" id="KW-0418">Kinase</keyword>
<accession>A0A2P7NSN4</accession>
<feature type="binding site" evidence="9">
    <location>
        <position position="383"/>
    </location>
    <ligand>
        <name>Mg(2+)</name>
        <dbReference type="ChEBI" id="CHEBI:18420"/>
    </ligand>
</feature>
<evidence type="ECO:0000256" key="1">
    <source>
        <dbReference type="ARBA" id="ARBA00008748"/>
    </source>
</evidence>
<evidence type="ECO:0000256" key="3">
    <source>
        <dbReference type="ARBA" id="ARBA00022679"/>
    </source>
</evidence>
<dbReference type="Proteomes" id="UP000241912">
    <property type="component" value="Unassembled WGS sequence"/>
</dbReference>
<comment type="similarity">
    <text evidence="1 9 10">Belongs to the acetokinase family.</text>
</comment>
<comment type="caution">
    <text evidence="11">The sequence shown here is derived from an EMBL/GenBank/DDBJ whole genome shotgun (WGS) entry which is preliminary data.</text>
</comment>
<evidence type="ECO:0000256" key="2">
    <source>
        <dbReference type="ARBA" id="ARBA00022490"/>
    </source>
</evidence>
<feature type="binding site" evidence="9">
    <location>
        <begin position="332"/>
        <end position="336"/>
    </location>
    <ligand>
        <name>ATP</name>
        <dbReference type="ChEBI" id="CHEBI:30616"/>
    </ligand>
</feature>
<comment type="cofactor">
    <cofactor evidence="9">
        <name>Mg(2+)</name>
        <dbReference type="ChEBI" id="CHEBI:18420"/>
    </cofactor>
    <cofactor evidence="9">
        <name>Mn(2+)</name>
        <dbReference type="ChEBI" id="CHEBI:29035"/>
    </cofactor>
    <text evidence="9">Mg(2+). Can also accept Mn(2+).</text>
</comment>
<dbReference type="InterPro" id="IPR043129">
    <property type="entry name" value="ATPase_NBD"/>
</dbReference>
<protein>
    <recommendedName>
        <fullName evidence="9">Acetate kinase</fullName>
        <ecNumber evidence="9">2.7.2.1</ecNumber>
    </recommendedName>
    <alternativeName>
        <fullName evidence="9">Acetokinase</fullName>
    </alternativeName>
</protein>
<keyword evidence="12" id="KW-1185">Reference proteome</keyword>
<feature type="binding site" evidence="9">
    <location>
        <position position="9"/>
    </location>
    <ligand>
        <name>Mg(2+)</name>
        <dbReference type="ChEBI" id="CHEBI:18420"/>
    </ligand>
</feature>
<keyword evidence="2 9" id="KW-0963">Cytoplasm</keyword>
<feature type="binding site" evidence="9">
    <location>
        <position position="16"/>
    </location>
    <ligand>
        <name>ATP</name>
        <dbReference type="ChEBI" id="CHEBI:30616"/>
    </ligand>
</feature>
<gene>
    <name evidence="9" type="primary">ackA</name>
    <name evidence="11" type="ORF">C7H79_13290</name>
</gene>
<dbReference type="GO" id="GO:0005524">
    <property type="term" value="F:ATP binding"/>
    <property type="evidence" value="ECO:0007669"/>
    <property type="project" value="UniProtKB-KW"/>
</dbReference>
<evidence type="ECO:0000256" key="5">
    <source>
        <dbReference type="ARBA" id="ARBA00022741"/>
    </source>
</evidence>
<evidence type="ECO:0000313" key="12">
    <source>
        <dbReference type="Proteomes" id="UP000241912"/>
    </source>
</evidence>
<comment type="function">
    <text evidence="9">Catalyzes the formation of acetyl phosphate from acetate and ATP. Can also catalyze the reverse reaction.</text>
</comment>
<dbReference type="Pfam" id="PF00871">
    <property type="entry name" value="Acetate_kinase"/>
    <property type="match status" value="1"/>
</dbReference>
<dbReference type="HAMAP" id="MF_00020">
    <property type="entry name" value="Acetate_kinase"/>
    <property type="match status" value="1"/>
</dbReference>
<dbReference type="EMBL" id="PXXU01000049">
    <property type="protein sequence ID" value="PSJ16476.1"/>
    <property type="molecule type" value="Genomic_DNA"/>
</dbReference>
<dbReference type="GO" id="GO:0006083">
    <property type="term" value="P:acetate metabolic process"/>
    <property type="evidence" value="ECO:0007669"/>
    <property type="project" value="TreeGrafter"/>
</dbReference>
<dbReference type="PIRSF" id="PIRSF000722">
    <property type="entry name" value="Acetate_prop_kin"/>
    <property type="match status" value="1"/>
</dbReference>
<dbReference type="GO" id="GO:0008776">
    <property type="term" value="F:acetate kinase activity"/>
    <property type="evidence" value="ECO:0007669"/>
    <property type="project" value="UniProtKB-UniRule"/>
</dbReference>
<comment type="subcellular location">
    <subcellularLocation>
        <location evidence="9">Cytoplasm</location>
    </subcellularLocation>
</comment>
<comment type="catalytic activity">
    <reaction evidence="9">
        <text>acetate + ATP = acetyl phosphate + ADP</text>
        <dbReference type="Rhea" id="RHEA:11352"/>
        <dbReference type="ChEBI" id="CHEBI:22191"/>
        <dbReference type="ChEBI" id="CHEBI:30089"/>
        <dbReference type="ChEBI" id="CHEBI:30616"/>
        <dbReference type="ChEBI" id="CHEBI:456216"/>
        <dbReference type="EC" id="2.7.2.1"/>
    </reaction>
</comment>
<dbReference type="RefSeq" id="WP_106707737.1">
    <property type="nucleotide sequence ID" value="NZ_PXXU01000049.1"/>
</dbReference>
<proteinExistence type="inferred from homology"/>
<dbReference type="InterPro" id="IPR004372">
    <property type="entry name" value="Ac/propionate_kinase"/>
</dbReference>
<dbReference type="PROSITE" id="PS01075">
    <property type="entry name" value="ACETATE_KINASE_1"/>
    <property type="match status" value="1"/>
</dbReference>
<evidence type="ECO:0000256" key="6">
    <source>
        <dbReference type="ARBA" id="ARBA00022777"/>
    </source>
</evidence>
<comment type="pathway">
    <text evidence="9">Metabolic intermediate biosynthesis; acetyl-CoA biosynthesis; acetyl-CoA from acetate: step 1/2.</text>
</comment>
<feature type="site" description="Transition state stabilizer" evidence="9">
    <location>
        <position position="245"/>
    </location>
</feature>
<dbReference type="PRINTS" id="PR00471">
    <property type="entry name" value="ACETATEKNASE"/>
</dbReference>
<dbReference type="NCBIfam" id="TIGR00016">
    <property type="entry name" value="ackA"/>
    <property type="match status" value="1"/>
</dbReference>
<feature type="site" description="Transition state stabilizer" evidence="9">
    <location>
        <position position="185"/>
    </location>
</feature>
<keyword evidence="4 9" id="KW-0479">Metal-binding</keyword>
<evidence type="ECO:0000313" key="11">
    <source>
        <dbReference type="EMBL" id="PSJ16476.1"/>
    </source>
</evidence>
<feature type="active site" description="Proton donor/acceptor" evidence="9">
    <location>
        <position position="154"/>
    </location>
</feature>
<evidence type="ECO:0000256" key="4">
    <source>
        <dbReference type="ARBA" id="ARBA00022723"/>
    </source>
</evidence>
<evidence type="ECO:0000256" key="7">
    <source>
        <dbReference type="ARBA" id="ARBA00022840"/>
    </source>
</evidence>